<dbReference type="Pfam" id="PF00120">
    <property type="entry name" value="Gln-synt_C"/>
    <property type="match status" value="1"/>
</dbReference>
<feature type="domain" description="GS catalytic" evidence="3">
    <location>
        <begin position="527"/>
        <end position="854"/>
    </location>
</feature>
<dbReference type="PANTHER" id="PTHR43383">
    <property type="entry name" value="NODULIN 6"/>
    <property type="match status" value="1"/>
</dbReference>
<comment type="caution">
    <text evidence="4">The sequence shown here is derived from an EMBL/GenBank/DDBJ whole genome shotgun (WGS) entry which is preliminary data.</text>
</comment>
<dbReference type="Gene3D" id="3.20.20.140">
    <property type="entry name" value="Metal-dependent hydrolases"/>
    <property type="match status" value="1"/>
</dbReference>
<protein>
    <recommendedName>
        <fullName evidence="3">GS catalytic domain-containing protein</fullName>
    </recommendedName>
</protein>
<name>A0AA39QRA6_9LECA</name>
<dbReference type="Gene3D" id="3.30.590.10">
    <property type="entry name" value="Glutamine synthetase/guanido kinase, catalytic domain"/>
    <property type="match status" value="1"/>
</dbReference>
<keyword evidence="5" id="KW-1185">Reference proteome</keyword>
<gene>
    <name evidence="4" type="ORF">JMJ35_009612</name>
</gene>
<evidence type="ECO:0000256" key="1">
    <source>
        <dbReference type="PROSITE-ProRule" id="PRU01331"/>
    </source>
</evidence>
<dbReference type="PROSITE" id="PS51987">
    <property type="entry name" value="GS_CATALYTIC"/>
    <property type="match status" value="1"/>
</dbReference>
<dbReference type="InterPro" id="IPR014746">
    <property type="entry name" value="Gln_synth/guanido_kin_cat_dom"/>
</dbReference>
<dbReference type="AlphaFoldDB" id="A0AA39QRA6"/>
<comment type="similarity">
    <text evidence="1 2">Belongs to the glutamine synthetase family.</text>
</comment>
<sequence length="854" mass="96030">MEGLIEAIDSTPIIDHHAHNLLTASNIDTYDLLTITTEAHGPALKHALSTLAHIRAVKCLAEVLECEPTWDAVQKGIHLKRQEPDDAWSRRCFQGIETALIDDGLDSSNIHAYDWHNRLTRSRCKRIVRIEKVAEAIMTEQHPKYHNSSDLNAIQTDITGRFISAIDQAIADPEVAGFKSVICYRVGLAIPQFENSLGNQFIFMTEPDSNNQASRLEDDRLNPYFVHLTAQLLERKKSKKPFQFHTGLGDNDIDLGLSNPAHLQTFIETYPAVSIVLLHAAYPFTAQAGYLASVYENCYLDIGEVFPMISQDGQEKVIREALDLCPTEKLTWSTDGHWFPETYLLAVMQVREGMRHVLCEYVERESLTATAAIKVVQDVFFNTSNTIYKLGLPLLPIQQMNQMSITSKDSSQEWAEDLTYLNKLLRKEPSTQYLRLQWLDYTSMLRARVVPIKRALKMFPEKQFIGITKGALGLLQMDMMVDGFEATGEFDAYPCFEGLRLGGRKGHATVQIEFRESPSGNEVPICPRTLLRRQVEKAAKEGIEFLAGFEIEVVFMSRKKVDGGFEYGGIPINEGGHCWSSARSLQPDYLLDLVEEIVQKLDHVGIELQQFHSESSPGQYEFVLPPLPPLIAVDTLLAAREIISLCAANRNMRATLVPKPDPSAPGTGAHVHISLSKGSEKWESFYAGVLKHLTAIAAFTYPQDTSYERVVDGMWAGSTYICWGHQNRETPLRRISGSHFEIKCMDGLANPYLALAAIFGAGVQGVKNNEPLRIKNVVNDPSKKSEEERRELGIRERFPDGIEQALRNLEGDEELGGILGGEAVETYCKVKRAEKEMLDGMEDGEKRRWLIERY</sequence>
<evidence type="ECO:0000313" key="4">
    <source>
        <dbReference type="EMBL" id="KAK0507723.1"/>
    </source>
</evidence>
<dbReference type="SMART" id="SM01230">
    <property type="entry name" value="Gln-synt_C"/>
    <property type="match status" value="1"/>
</dbReference>
<dbReference type="Proteomes" id="UP001166286">
    <property type="component" value="Unassembled WGS sequence"/>
</dbReference>
<dbReference type="GO" id="GO:0016787">
    <property type="term" value="F:hydrolase activity"/>
    <property type="evidence" value="ECO:0007669"/>
    <property type="project" value="InterPro"/>
</dbReference>
<dbReference type="InterPro" id="IPR008146">
    <property type="entry name" value="Gln_synth_cat_dom"/>
</dbReference>
<dbReference type="Pfam" id="PF04909">
    <property type="entry name" value="Amidohydro_2"/>
    <property type="match status" value="1"/>
</dbReference>
<proteinExistence type="inferred from homology"/>
<organism evidence="4 5">
    <name type="scientific">Cladonia borealis</name>
    <dbReference type="NCBI Taxonomy" id="184061"/>
    <lineage>
        <taxon>Eukaryota</taxon>
        <taxon>Fungi</taxon>
        <taxon>Dikarya</taxon>
        <taxon>Ascomycota</taxon>
        <taxon>Pezizomycotina</taxon>
        <taxon>Lecanoromycetes</taxon>
        <taxon>OSLEUM clade</taxon>
        <taxon>Lecanoromycetidae</taxon>
        <taxon>Lecanorales</taxon>
        <taxon>Lecanorineae</taxon>
        <taxon>Cladoniaceae</taxon>
        <taxon>Cladonia</taxon>
    </lineage>
</organism>
<dbReference type="SUPFAM" id="SSF51556">
    <property type="entry name" value="Metallo-dependent hydrolases"/>
    <property type="match status" value="1"/>
</dbReference>
<dbReference type="InterPro" id="IPR032466">
    <property type="entry name" value="Metal_Hydrolase"/>
</dbReference>
<evidence type="ECO:0000256" key="2">
    <source>
        <dbReference type="RuleBase" id="RU000384"/>
    </source>
</evidence>
<dbReference type="InterPro" id="IPR006680">
    <property type="entry name" value="Amidohydro-rel"/>
</dbReference>
<evidence type="ECO:0000313" key="5">
    <source>
        <dbReference type="Proteomes" id="UP001166286"/>
    </source>
</evidence>
<accession>A0AA39QRA6</accession>
<dbReference type="EMBL" id="JAFEKC020000022">
    <property type="protein sequence ID" value="KAK0507723.1"/>
    <property type="molecule type" value="Genomic_DNA"/>
</dbReference>
<reference evidence="4" key="1">
    <citation type="submission" date="2023-03" db="EMBL/GenBank/DDBJ databases">
        <title>Complete genome of Cladonia borealis.</title>
        <authorList>
            <person name="Park H."/>
        </authorList>
    </citation>
    <scope>NUCLEOTIDE SEQUENCE</scope>
    <source>
        <strain evidence="4">ANT050790</strain>
    </source>
</reference>
<dbReference type="GO" id="GO:0004356">
    <property type="term" value="F:glutamine synthetase activity"/>
    <property type="evidence" value="ECO:0007669"/>
    <property type="project" value="InterPro"/>
</dbReference>
<dbReference type="PANTHER" id="PTHR43383:SF2">
    <property type="entry name" value="AMIDOHYDROLASE 2 FAMILY PROTEIN"/>
    <property type="match status" value="1"/>
</dbReference>
<evidence type="ECO:0000259" key="3">
    <source>
        <dbReference type="PROSITE" id="PS51987"/>
    </source>
</evidence>
<dbReference type="SUPFAM" id="SSF55931">
    <property type="entry name" value="Glutamine synthetase/guanido kinase"/>
    <property type="match status" value="1"/>
</dbReference>